<evidence type="ECO:0000256" key="5">
    <source>
        <dbReference type="ARBA" id="ARBA00022833"/>
    </source>
</evidence>
<dbReference type="AlphaFoldDB" id="A0A8J9YX35"/>
<dbReference type="PROSITE" id="PS50168">
    <property type="entry name" value="DED"/>
    <property type="match status" value="1"/>
</dbReference>
<dbReference type="InterPro" id="IPR011029">
    <property type="entry name" value="DEATH-like_dom_sf"/>
</dbReference>
<protein>
    <submittedName>
        <fullName evidence="10">RTP4 protein</fullName>
    </submittedName>
</protein>
<organism evidence="10 11">
    <name type="scientific">Branchiostoma lanceolatum</name>
    <name type="common">Common lancelet</name>
    <name type="synonym">Amphioxus lanceolatum</name>
    <dbReference type="NCBI Taxonomy" id="7740"/>
    <lineage>
        <taxon>Eukaryota</taxon>
        <taxon>Metazoa</taxon>
        <taxon>Chordata</taxon>
        <taxon>Cephalochordata</taxon>
        <taxon>Leptocardii</taxon>
        <taxon>Amphioxiformes</taxon>
        <taxon>Branchiostomatidae</taxon>
        <taxon>Branchiostoma</taxon>
    </lineage>
</organism>
<dbReference type="Proteomes" id="UP000838412">
    <property type="component" value="Chromosome 13"/>
</dbReference>
<reference evidence="10" key="1">
    <citation type="submission" date="2022-01" db="EMBL/GenBank/DDBJ databases">
        <authorList>
            <person name="Braso-Vives M."/>
        </authorList>
    </citation>
    <scope>NUCLEOTIDE SEQUENCE</scope>
</reference>
<evidence type="ECO:0000256" key="3">
    <source>
        <dbReference type="ARBA" id="ARBA00022723"/>
    </source>
</evidence>
<keyword evidence="5" id="KW-0862">Zinc</keyword>
<dbReference type="PANTHER" id="PTHR14402">
    <property type="entry name" value="RECEPTOR TRANSPORTING PROTEIN"/>
    <property type="match status" value="1"/>
</dbReference>
<sequence length="709" mass="79557">MESREGDPGLQPANLSDRSKLYNRISENLSQAEVESLRQLLFTDGLIAKGRVENASAHEIFNRLEDDGQIGEGDLGLLKEVLRTLNKERFASEAEGVEKKEGTKVENIHKRKGQEDDLAPTKQLKTSLHDEGSEDTDSSVESGIAGSASASPQSNMGKQDFVSARRSSTTTAGDTMDGLEFKTAGDVCRQIDRLQTKIVRLTRDPMKVSKEKTEELSKACKELDQLNKLLHKQKVGELQVNIALLDTEAQQEFQKKWETETLRQEIQKEIKQIMQSTSDDIVNVNPDVQVDIGQTTSPKRNPGRCATIKVTAKDVQLADSCKLDKDSAVRQLFKFLVENSQTLHRIMEYLNSFHVQIRSISYGSIEFECICLTSESAVHLQEEYDGKRLHTQMQSVISSFDMLTHFGIMSISLGVELTFADKAATPPQYWTSPAREGIVDDSSKLARGGPSDEGISDRFSDIVPCDIGSLQISGGLCSEEVDPFQNAAALPKDWEITATEDTDSSSSLSLSEVESETSTCTSGIYSMESEEDGKDMTVGTAPEDWSDVFETEIRAAFEEEWTLTMANALPDINQARYSGWKQFTDKAKVRFECSNCENTWTSIKGRVIFHYRLQRRGLKKAGQVKMFLPGQKCKPCQHLPTFEPPEWYRDEMVKVMQNLQKKIFEKFYTNEPLPGQLNEGQRRANMTSNHEADLCEACQKGICRQMVRY</sequence>
<evidence type="ECO:0000256" key="4">
    <source>
        <dbReference type="ARBA" id="ARBA00022771"/>
    </source>
</evidence>
<dbReference type="Gene3D" id="1.10.533.10">
    <property type="entry name" value="Death Domain, Fas"/>
    <property type="match status" value="1"/>
</dbReference>
<keyword evidence="7" id="KW-0472">Membrane</keyword>
<evidence type="ECO:0000313" key="11">
    <source>
        <dbReference type="Proteomes" id="UP000838412"/>
    </source>
</evidence>
<dbReference type="SUPFAM" id="SSF47986">
    <property type="entry name" value="DEATH domain"/>
    <property type="match status" value="1"/>
</dbReference>
<accession>A0A8J9YX35</accession>
<dbReference type="InterPro" id="IPR027377">
    <property type="entry name" value="ZAR1/RTP1-5-like_Znf-3CxxC"/>
</dbReference>
<dbReference type="GO" id="GO:0008270">
    <property type="term" value="F:zinc ion binding"/>
    <property type="evidence" value="ECO:0007669"/>
    <property type="project" value="UniProtKB-KW"/>
</dbReference>
<evidence type="ECO:0000256" key="8">
    <source>
        <dbReference type="SAM" id="MobiDB-lite"/>
    </source>
</evidence>
<dbReference type="EMBL" id="OV696698">
    <property type="protein sequence ID" value="CAH1243252.1"/>
    <property type="molecule type" value="Genomic_DNA"/>
</dbReference>
<evidence type="ECO:0000256" key="7">
    <source>
        <dbReference type="ARBA" id="ARBA00023136"/>
    </source>
</evidence>
<feature type="region of interest" description="Disordered" evidence="8">
    <location>
        <begin position="94"/>
        <end position="177"/>
    </location>
</feature>
<evidence type="ECO:0000256" key="2">
    <source>
        <dbReference type="ARBA" id="ARBA00022692"/>
    </source>
</evidence>
<proteinExistence type="predicted"/>
<dbReference type="CDD" id="cd00045">
    <property type="entry name" value="DED"/>
    <property type="match status" value="1"/>
</dbReference>
<dbReference type="GO" id="GO:0051205">
    <property type="term" value="P:protein insertion into membrane"/>
    <property type="evidence" value="ECO:0007669"/>
    <property type="project" value="TreeGrafter"/>
</dbReference>
<feature type="domain" description="DED" evidence="9">
    <location>
        <begin position="17"/>
        <end position="96"/>
    </location>
</feature>
<dbReference type="SMART" id="SM01328">
    <property type="entry name" value="zf-3CxxC"/>
    <property type="match status" value="1"/>
</dbReference>
<dbReference type="InterPro" id="IPR026096">
    <property type="entry name" value="R-trans_p"/>
</dbReference>
<evidence type="ECO:0000256" key="6">
    <source>
        <dbReference type="ARBA" id="ARBA00022989"/>
    </source>
</evidence>
<dbReference type="OrthoDB" id="8121437at2759"/>
<dbReference type="GO" id="GO:0031849">
    <property type="term" value="F:olfactory receptor binding"/>
    <property type="evidence" value="ECO:0007669"/>
    <property type="project" value="TreeGrafter"/>
</dbReference>
<evidence type="ECO:0000259" key="9">
    <source>
        <dbReference type="PROSITE" id="PS50168"/>
    </source>
</evidence>
<dbReference type="GO" id="GO:0042981">
    <property type="term" value="P:regulation of apoptotic process"/>
    <property type="evidence" value="ECO:0007669"/>
    <property type="project" value="InterPro"/>
</dbReference>
<keyword evidence="11" id="KW-1185">Reference proteome</keyword>
<comment type="subcellular location">
    <subcellularLocation>
        <location evidence="1">Membrane</location>
        <topology evidence="1">Single-pass membrane protein</topology>
    </subcellularLocation>
</comment>
<dbReference type="Pfam" id="PF13695">
    <property type="entry name" value="Zn_ribbon_3CxxC"/>
    <property type="match status" value="1"/>
</dbReference>
<dbReference type="GO" id="GO:0016020">
    <property type="term" value="C:membrane"/>
    <property type="evidence" value="ECO:0007669"/>
    <property type="project" value="UniProtKB-SubCell"/>
</dbReference>
<keyword evidence="3" id="KW-0479">Metal-binding</keyword>
<feature type="compositionally biased region" description="Polar residues" evidence="8">
    <location>
        <begin position="148"/>
        <end position="157"/>
    </location>
</feature>
<gene>
    <name evidence="10" type="primary">RTP4</name>
    <name evidence="10" type="ORF">BLAG_LOCUS6306</name>
</gene>
<keyword evidence="2" id="KW-0812">Transmembrane</keyword>
<name>A0A8J9YX35_BRALA</name>
<dbReference type="PANTHER" id="PTHR14402:SF10">
    <property type="entry name" value="3CXXC-TYPE DOMAIN-CONTAINING PROTEIN"/>
    <property type="match status" value="1"/>
</dbReference>
<dbReference type="GO" id="GO:0006612">
    <property type="term" value="P:protein targeting to membrane"/>
    <property type="evidence" value="ECO:0007669"/>
    <property type="project" value="TreeGrafter"/>
</dbReference>
<evidence type="ECO:0000313" key="10">
    <source>
        <dbReference type="EMBL" id="CAH1243252.1"/>
    </source>
</evidence>
<dbReference type="InterPro" id="IPR001875">
    <property type="entry name" value="DED_dom"/>
</dbReference>
<keyword evidence="6" id="KW-1133">Transmembrane helix</keyword>
<evidence type="ECO:0000256" key="1">
    <source>
        <dbReference type="ARBA" id="ARBA00004167"/>
    </source>
</evidence>
<dbReference type="Pfam" id="PF01335">
    <property type="entry name" value="DED"/>
    <property type="match status" value="1"/>
</dbReference>
<keyword evidence="4" id="KW-0863">Zinc-finger</keyword>
<feature type="compositionally biased region" description="Basic and acidic residues" evidence="8">
    <location>
        <begin position="94"/>
        <end position="108"/>
    </location>
</feature>